<evidence type="ECO:0000313" key="6">
    <source>
        <dbReference type="EMBL" id="KAJ7782755.1"/>
    </source>
</evidence>
<keyword evidence="4 6" id="KW-0378">Hydrolase</keyword>
<reference evidence="6" key="1">
    <citation type="submission" date="2023-03" db="EMBL/GenBank/DDBJ databases">
        <title>Massive genome expansion in bonnet fungi (Mycena s.s.) driven by repeated elements and novel gene families across ecological guilds.</title>
        <authorList>
            <consortium name="Lawrence Berkeley National Laboratory"/>
            <person name="Harder C.B."/>
            <person name="Miyauchi S."/>
            <person name="Viragh M."/>
            <person name="Kuo A."/>
            <person name="Thoen E."/>
            <person name="Andreopoulos B."/>
            <person name="Lu D."/>
            <person name="Skrede I."/>
            <person name="Drula E."/>
            <person name="Henrissat B."/>
            <person name="Morin E."/>
            <person name="Kohler A."/>
            <person name="Barry K."/>
            <person name="LaButti K."/>
            <person name="Morin E."/>
            <person name="Salamov A."/>
            <person name="Lipzen A."/>
            <person name="Mereny Z."/>
            <person name="Hegedus B."/>
            <person name="Baldrian P."/>
            <person name="Stursova M."/>
            <person name="Weitz H."/>
            <person name="Taylor A."/>
            <person name="Grigoriev I.V."/>
            <person name="Nagy L.G."/>
            <person name="Martin F."/>
            <person name="Kauserud H."/>
        </authorList>
    </citation>
    <scope>NUCLEOTIDE SEQUENCE</scope>
    <source>
        <strain evidence="6">CBHHK182m</strain>
    </source>
</reference>
<evidence type="ECO:0000256" key="5">
    <source>
        <dbReference type="ARBA" id="ARBA00023180"/>
    </source>
</evidence>
<dbReference type="AlphaFoldDB" id="A0AAD7P080"/>
<dbReference type="Pfam" id="PF00450">
    <property type="entry name" value="Peptidase_S10"/>
    <property type="match status" value="1"/>
</dbReference>
<dbReference type="Proteomes" id="UP001215598">
    <property type="component" value="Unassembled WGS sequence"/>
</dbReference>
<evidence type="ECO:0000256" key="4">
    <source>
        <dbReference type="ARBA" id="ARBA00022801"/>
    </source>
</evidence>
<dbReference type="InterPro" id="IPR001563">
    <property type="entry name" value="Peptidase_S10"/>
</dbReference>
<keyword evidence="3" id="KW-0645">Protease</keyword>
<organism evidence="6 7">
    <name type="scientific">Mycena metata</name>
    <dbReference type="NCBI Taxonomy" id="1033252"/>
    <lineage>
        <taxon>Eukaryota</taxon>
        <taxon>Fungi</taxon>
        <taxon>Dikarya</taxon>
        <taxon>Basidiomycota</taxon>
        <taxon>Agaricomycotina</taxon>
        <taxon>Agaricomycetes</taxon>
        <taxon>Agaricomycetidae</taxon>
        <taxon>Agaricales</taxon>
        <taxon>Marasmiineae</taxon>
        <taxon>Mycenaceae</taxon>
        <taxon>Mycena</taxon>
    </lineage>
</organism>
<keyword evidence="5" id="KW-0325">Glycoprotein</keyword>
<dbReference type="PROSITE" id="PS00560">
    <property type="entry name" value="CARBOXYPEPT_SER_HIS"/>
    <property type="match status" value="1"/>
</dbReference>
<proteinExistence type="inferred from homology"/>
<dbReference type="Gene3D" id="3.40.50.1820">
    <property type="entry name" value="alpha/beta hydrolase"/>
    <property type="match status" value="1"/>
</dbReference>
<keyword evidence="7" id="KW-1185">Reference proteome</keyword>
<name>A0AAD7P080_9AGAR</name>
<evidence type="ECO:0000256" key="3">
    <source>
        <dbReference type="ARBA" id="ARBA00022670"/>
    </source>
</evidence>
<dbReference type="InterPro" id="IPR029058">
    <property type="entry name" value="AB_hydrolase_fold"/>
</dbReference>
<gene>
    <name evidence="6" type="ORF">B0H16DRAFT_1297451</name>
</gene>
<evidence type="ECO:0000313" key="7">
    <source>
        <dbReference type="Proteomes" id="UP001215598"/>
    </source>
</evidence>
<dbReference type="GO" id="GO:0004185">
    <property type="term" value="F:serine-type carboxypeptidase activity"/>
    <property type="evidence" value="ECO:0007669"/>
    <property type="project" value="InterPro"/>
</dbReference>
<sequence length="130" mass="14853">LTTNFSSCSDEVAYAFIGKLDEFKNTQHYVAALLERGVRVLIYVGTYDWICNWVGNERWTLAMEWSGQDEFSRQQLKPWGTEETNSRIGLTRSAMGLTFATIEGAGHMAPYDKPKESLELVKRWLGDGFF</sequence>
<keyword evidence="2" id="KW-0121">Carboxypeptidase</keyword>
<dbReference type="SUPFAM" id="SSF53474">
    <property type="entry name" value="alpha/beta-Hydrolases"/>
    <property type="match status" value="1"/>
</dbReference>
<comment type="caution">
    <text evidence="6">The sequence shown here is derived from an EMBL/GenBank/DDBJ whole genome shotgun (WGS) entry which is preliminary data.</text>
</comment>
<evidence type="ECO:0000256" key="2">
    <source>
        <dbReference type="ARBA" id="ARBA00022645"/>
    </source>
</evidence>
<accession>A0AAD7P080</accession>
<dbReference type="GO" id="GO:0006508">
    <property type="term" value="P:proteolysis"/>
    <property type="evidence" value="ECO:0007669"/>
    <property type="project" value="UniProtKB-KW"/>
</dbReference>
<protein>
    <submittedName>
        <fullName evidence="6">Alpha/Beta hydrolase protein</fullName>
    </submittedName>
</protein>
<evidence type="ECO:0000256" key="1">
    <source>
        <dbReference type="ARBA" id="ARBA00009431"/>
    </source>
</evidence>
<comment type="similarity">
    <text evidence="1">Belongs to the peptidase S10 family.</text>
</comment>
<dbReference type="InterPro" id="IPR033124">
    <property type="entry name" value="Ser_caboxypep_his_AS"/>
</dbReference>
<feature type="non-terminal residue" evidence="6">
    <location>
        <position position="130"/>
    </location>
</feature>
<dbReference type="EMBL" id="JARKIB010000003">
    <property type="protein sequence ID" value="KAJ7782755.1"/>
    <property type="molecule type" value="Genomic_DNA"/>
</dbReference>